<keyword evidence="2" id="KW-0378">Hydrolase</keyword>
<feature type="domain" description="Glycosyl hydrolases family 2 sugar binding" evidence="6">
    <location>
        <begin position="94"/>
        <end position="187"/>
    </location>
</feature>
<evidence type="ECO:0000313" key="10">
    <source>
        <dbReference type="Proteomes" id="UP001428290"/>
    </source>
</evidence>
<dbReference type="InterPro" id="IPR006103">
    <property type="entry name" value="Glyco_hydro_2_cat"/>
</dbReference>
<dbReference type="Pfam" id="PF02836">
    <property type="entry name" value="Glyco_hydro_2_C"/>
    <property type="match status" value="1"/>
</dbReference>
<feature type="domain" description="Glycoside hydrolase family 2 immunoglobulin-like beta-sandwich" evidence="4">
    <location>
        <begin position="197"/>
        <end position="302"/>
    </location>
</feature>
<dbReference type="Pfam" id="PF00703">
    <property type="entry name" value="Glyco_hydro_2"/>
    <property type="match status" value="1"/>
</dbReference>
<dbReference type="InterPro" id="IPR051913">
    <property type="entry name" value="GH2_Domain-Containing"/>
</dbReference>
<evidence type="ECO:0000256" key="3">
    <source>
        <dbReference type="ARBA" id="ARBA00023295"/>
    </source>
</evidence>
<dbReference type="InterPro" id="IPR008979">
    <property type="entry name" value="Galactose-bd-like_sf"/>
</dbReference>
<evidence type="ECO:0000259" key="4">
    <source>
        <dbReference type="Pfam" id="PF00703"/>
    </source>
</evidence>
<comment type="caution">
    <text evidence="9">The sequence shown here is derived from an EMBL/GenBank/DDBJ whole genome shotgun (WGS) entry which is preliminary data.</text>
</comment>
<reference evidence="9 10" key="1">
    <citation type="submission" date="2024-02" db="EMBL/GenBank/DDBJ databases">
        <title>Herpetosiphon gulosus NBRC 112829.</title>
        <authorList>
            <person name="Ichikawa N."/>
            <person name="Katano-Makiyama Y."/>
            <person name="Hidaka K."/>
        </authorList>
    </citation>
    <scope>NUCLEOTIDE SEQUENCE [LARGE SCALE GENOMIC DNA]</scope>
    <source>
        <strain evidence="9 10">NBRC 112829</strain>
    </source>
</reference>
<dbReference type="InterPro" id="IPR048230">
    <property type="entry name" value="GalA-like"/>
</dbReference>
<evidence type="ECO:0000313" key="9">
    <source>
        <dbReference type="EMBL" id="GAA5530178.1"/>
    </source>
</evidence>
<comment type="similarity">
    <text evidence="1">Belongs to the glycosyl hydrolase 2 family.</text>
</comment>
<feature type="domain" description="Glycoside hydrolase family 2" evidence="8">
    <location>
        <begin position="683"/>
        <end position="737"/>
    </location>
</feature>
<dbReference type="InterPro" id="IPR013783">
    <property type="entry name" value="Ig-like_fold"/>
</dbReference>
<dbReference type="NCBIfam" id="NF041462">
    <property type="entry name" value="GalA"/>
    <property type="match status" value="1"/>
</dbReference>
<evidence type="ECO:0000259" key="5">
    <source>
        <dbReference type="Pfam" id="PF02836"/>
    </source>
</evidence>
<dbReference type="EMBL" id="BAABRU010000016">
    <property type="protein sequence ID" value="GAA5530178.1"/>
    <property type="molecule type" value="Genomic_DNA"/>
</dbReference>
<organism evidence="9 10">
    <name type="scientific">Herpetosiphon gulosus</name>
    <dbReference type="NCBI Taxonomy" id="1973496"/>
    <lineage>
        <taxon>Bacteria</taxon>
        <taxon>Bacillati</taxon>
        <taxon>Chloroflexota</taxon>
        <taxon>Chloroflexia</taxon>
        <taxon>Herpetosiphonales</taxon>
        <taxon>Herpetosiphonaceae</taxon>
        <taxon>Herpetosiphon</taxon>
    </lineage>
</organism>
<dbReference type="Gene3D" id="2.60.40.10">
    <property type="entry name" value="Immunoglobulins"/>
    <property type="match status" value="3"/>
</dbReference>
<dbReference type="InterPro" id="IPR040605">
    <property type="entry name" value="Glyco_hydro2_dom5"/>
</dbReference>
<dbReference type="InterPro" id="IPR006102">
    <property type="entry name" value="Ig-like_GH2"/>
</dbReference>
<dbReference type="Gene3D" id="2.60.120.260">
    <property type="entry name" value="Galactose-binding domain-like"/>
    <property type="match status" value="1"/>
</dbReference>
<dbReference type="SUPFAM" id="SSF49303">
    <property type="entry name" value="beta-Galactosidase/glucuronidase domain"/>
    <property type="match status" value="1"/>
</dbReference>
<dbReference type="Pfam" id="PF02837">
    <property type="entry name" value="Glyco_hydro_2_N"/>
    <property type="match status" value="1"/>
</dbReference>
<evidence type="ECO:0000256" key="2">
    <source>
        <dbReference type="ARBA" id="ARBA00022801"/>
    </source>
</evidence>
<feature type="domain" description="DUF4982" evidence="7">
    <location>
        <begin position="605"/>
        <end position="659"/>
    </location>
</feature>
<dbReference type="SUPFAM" id="SSF49785">
    <property type="entry name" value="Galactose-binding domain-like"/>
    <property type="match status" value="1"/>
</dbReference>
<dbReference type="InterPro" id="IPR006104">
    <property type="entry name" value="Glyco_hydro_2_N"/>
</dbReference>
<sequence length="925" mass="103529">MISNPPRERILFDYGWRFALGHAFDPAQDFQLDTSHFSFLAKAGYGDGAASAKFDDRAWRLLDLPHDWCVELPFDQRASHSHGYKAIGRKFPANSIGWYRKSFTIPADDLGRRISLEFDGVHRDSKVWVNGFYLGNEPSGYTSFSYDISDYLNYGGQNVVVVRADATTEEGWFYEGAGLYRHVWLSKTAQVHVARYGTFVTSEIHEASATLTIQTTVVNESQHPIEFSLLETISDPAVSAVLQAQSANYQLAAGQSAEFSHKHTLNNPQLWDLASPHLYQLTTTVLLGEQAIDSYQTIFGIRSIRFDPDQGFFLNGRSVKLVGSNQHQDHAGVGTAIPDSLQEYRIKRLQEFNHNAIRTSHNPPTPEFLAACDRLGMLVLNENRLMGTNPEHLRHVEQLIKRYRNHPSVILWSLGNEEWAIEGTIIGARIASTMQNFARQFDHTRLFTIASSGGWDTGIGMVTDVVGYNYILHGDIDAHHAKFPWQASVGTEESNTYGTRGIYQTDASRGHLAPCPSGDGYADTEFGWQFYVKRPFLAGLFYWTGFDYRGEPTPFEWPAVASQFGFFDLCGFPKDIAYYTKAWWGQQPVLHIGYHWDWPNDLGHVKSMPIYSNCQEVELWLNGESLGRRPMPENGHQQWEVAYQPGELLARGYNNGVEVLSASLRTSQAASQIQLLLDYGQLQQAGDLAVVTLQVCDDHGQIVPTANQLLDLQLMGSAKLLGVGNGDPASHEPEQYHASYQLCPIQINAEQTVAELPAGLERALGAEAQTWQPAFFHHNNDQQTNPQAYILLRGSFELPQYSAASSIRLFSKSIAHDYSIYINGQLIASDIALEQGDQALELSHELVHPGQNDYLVTGRWIKKATIWDFPNREPGVVQVIEPAATWQRRVFNGLAQVIVQHTGGDQPISLSASNPELGTTTLKFD</sequence>
<dbReference type="InterPro" id="IPR017853">
    <property type="entry name" value="GH"/>
</dbReference>
<accession>A0ABP9X449</accession>
<dbReference type="InterPro" id="IPR032311">
    <property type="entry name" value="DUF4982"/>
</dbReference>
<dbReference type="RefSeq" id="WP_345723773.1">
    <property type="nucleotide sequence ID" value="NZ_BAABRU010000016.1"/>
</dbReference>
<dbReference type="SUPFAM" id="SSF51445">
    <property type="entry name" value="(Trans)glycosidases"/>
    <property type="match status" value="1"/>
</dbReference>
<dbReference type="PANTHER" id="PTHR42732">
    <property type="entry name" value="BETA-GALACTOSIDASE"/>
    <property type="match status" value="1"/>
</dbReference>
<evidence type="ECO:0000259" key="7">
    <source>
        <dbReference type="Pfam" id="PF16355"/>
    </source>
</evidence>
<dbReference type="Pfam" id="PF16355">
    <property type="entry name" value="DUF4982"/>
    <property type="match status" value="1"/>
</dbReference>
<keyword evidence="3" id="KW-0326">Glycosidase</keyword>
<feature type="domain" description="Glycoside hydrolase family 2 catalytic" evidence="5">
    <location>
        <begin position="309"/>
        <end position="453"/>
    </location>
</feature>
<dbReference type="InterPro" id="IPR036156">
    <property type="entry name" value="Beta-gal/glucu_dom_sf"/>
</dbReference>
<dbReference type="InterPro" id="IPR006101">
    <property type="entry name" value="Glyco_hydro_2"/>
</dbReference>
<evidence type="ECO:0000259" key="6">
    <source>
        <dbReference type="Pfam" id="PF02837"/>
    </source>
</evidence>
<dbReference type="Proteomes" id="UP001428290">
    <property type="component" value="Unassembled WGS sequence"/>
</dbReference>
<protein>
    <submittedName>
        <fullName evidence="9">Beta-galactosidase BoGH2A</fullName>
    </submittedName>
</protein>
<proteinExistence type="inferred from homology"/>
<evidence type="ECO:0000259" key="8">
    <source>
        <dbReference type="Pfam" id="PF18565"/>
    </source>
</evidence>
<gene>
    <name evidence="9" type="ORF">Hgul01_03996</name>
</gene>
<dbReference type="PANTHER" id="PTHR42732:SF1">
    <property type="entry name" value="BETA-MANNOSIDASE"/>
    <property type="match status" value="1"/>
</dbReference>
<keyword evidence="10" id="KW-1185">Reference proteome</keyword>
<dbReference type="PRINTS" id="PR00132">
    <property type="entry name" value="GLHYDRLASE2"/>
</dbReference>
<evidence type="ECO:0000256" key="1">
    <source>
        <dbReference type="ARBA" id="ARBA00007401"/>
    </source>
</evidence>
<name>A0ABP9X449_9CHLR</name>
<dbReference type="Pfam" id="PF18565">
    <property type="entry name" value="Glyco_hydro2_C5"/>
    <property type="match status" value="1"/>
</dbReference>
<dbReference type="Gene3D" id="3.20.20.80">
    <property type="entry name" value="Glycosidases"/>
    <property type="match status" value="1"/>
</dbReference>